<proteinExistence type="predicted"/>
<keyword evidence="3" id="KW-1185">Reference proteome</keyword>
<evidence type="ECO:0000256" key="1">
    <source>
        <dbReference type="SAM" id="MobiDB-lite"/>
    </source>
</evidence>
<dbReference type="Proteomes" id="UP001153678">
    <property type="component" value="Unassembled WGS sequence"/>
</dbReference>
<feature type="region of interest" description="Disordered" evidence="1">
    <location>
        <begin position="90"/>
        <end position="113"/>
    </location>
</feature>
<gene>
    <name evidence="2" type="ORF">FWILDA_LOCUS19716</name>
</gene>
<comment type="caution">
    <text evidence="2">The sequence shown here is derived from an EMBL/GenBank/DDBJ whole genome shotgun (WGS) entry which is preliminary data.</text>
</comment>
<name>A0A9W4X7M4_9GLOM</name>
<reference evidence="2" key="1">
    <citation type="submission" date="2022-08" db="EMBL/GenBank/DDBJ databases">
        <authorList>
            <person name="Kallberg Y."/>
            <person name="Tangrot J."/>
            <person name="Rosling A."/>
        </authorList>
    </citation>
    <scope>NUCLEOTIDE SEQUENCE</scope>
    <source>
        <strain evidence="2">Wild A</strain>
    </source>
</reference>
<feature type="compositionally biased region" description="Polar residues" evidence="1">
    <location>
        <begin position="101"/>
        <end position="113"/>
    </location>
</feature>
<dbReference type="AlphaFoldDB" id="A0A9W4X7M4"/>
<feature type="non-terminal residue" evidence="2">
    <location>
        <position position="113"/>
    </location>
</feature>
<dbReference type="EMBL" id="CAMKVN010025245">
    <property type="protein sequence ID" value="CAI2200737.1"/>
    <property type="molecule type" value="Genomic_DNA"/>
</dbReference>
<evidence type="ECO:0000313" key="3">
    <source>
        <dbReference type="Proteomes" id="UP001153678"/>
    </source>
</evidence>
<evidence type="ECO:0000313" key="2">
    <source>
        <dbReference type="EMBL" id="CAI2200737.1"/>
    </source>
</evidence>
<feature type="non-terminal residue" evidence="2">
    <location>
        <position position="1"/>
    </location>
</feature>
<accession>A0A9W4X7M4</accession>
<sequence>TGEINDSKSKKKGGRRKFISVWKHVTKGIEITCGRYKATYIYCHFEWAEGKPQKMRQHLGSHCEKYPENIAHIFAKKVANETVILNNEQTSKNNTKRIKIDSNQTNMHQHYDN</sequence>
<organism evidence="2 3">
    <name type="scientific">Funneliformis geosporum</name>
    <dbReference type="NCBI Taxonomy" id="1117311"/>
    <lineage>
        <taxon>Eukaryota</taxon>
        <taxon>Fungi</taxon>
        <taxon>Fungi incertae sedis</taxon>
        <taxon>Mucoromycota</taxon>
        <taxon>Glomeromycotina</taxon>
        <taxon>Glomeromycetes</taxon>
        <taxon>Glomerales</taxon>
        <taxon>Glomeraceae</taxon>
        <taxon>Funneliformis</taxon>
    </lineage>
</organism>
<protein>
    <submittedName>
        <fullName evidence="2">6520_t:CDS:1</fullName>
    </submittedName>
</protein>